<keyword evidence="7" id="KW-1185">Reference proteome</keyword>
<dbReference type="NCBIfam" id="TIGR03619">
    <property type="entry name" value="F420_Rv2161c"/>
    <property type="match status" value="1"/>
</dbReference>
<evidence type="ECO:0000259" key="5">
    <source>
        <dbReference type="Pfam" id="PF00296"/>
    </source>
</evidence>
<evidence type="ECO:0000256" key="4">
    <source>
        <dbReference type="ARBA" id="ARBA00023033"/>
    </source>
</evidence>
<keyword evidence="1" id="KW-0285">Flavoprotein</keyword>
<sequence length="303" mass="33010">MYIGITSPVVTGHPATLAEWERDAGIVELARVAETADSLGFHHLTCSEHVAVPTDVAAERGGVYWDPLATFGYLAARTSRIRFNTRVLVLGYHHPLEIAKRYGTLDTVSGGRLVLGLGVGSLEEEFDLLGAPFADRGARADEALTALRACMSTPTPEFHGVYYDFDDVYVRPHAIQPRVPFWIGGRTARSLRRATTLGDGWLPFGLTLEQTETMLQRAELPQGFEVVLSPSRSLDPLGSRDLTLRALDRRRQAGATIVSTAVSATGVEHYCDQLHALRDLAPEIGAAFDAQPLSDIDESATRT</sequence>
<evidence type="ECO:0000256" key="2">
    <source>
        <dbReference type="ARBA" id="ARBA00022643"/>
    </source>
</evidence>
<dbReference type="PANTHER" id="PTHR42847">
    <property type="entry name" value="ALKANESULFONATE MONOOXYGENASE"/>
    <property type="match status" value="1"/>
</dbReference>
<dbReference type="PANTHER" id="PTHR42847:SF4">
    <property type="entry name" value="ALKANESULFONATE MONOOXYGENASE-RELATED"/>
    <property type="match status" value="1"/>
</dbReference>
<dbReference type="InterPro" id="IPR050172">
    <property type="entry name" value="SsuD_RutA_monooxygenase"/>
</dbReference>
<dbReference type="InterPro" id="IPR011251">
    <property type="entry name" value="Luciferase-like_dom"/>
</dbReference>
<accession>A0ABU7LBD9</accession>
<dbReference type="InterPro" id="IPR019921">
    <property type="entry name" value="Lucif-like_OxRdtase_Rv2161c"/>
</dbReference>
<keyword evidence="3 6" id="KW-0560">Oxidoreductase</keyword>
<reference evidence="6 7" key="1">
    <citation type="submission" date="2023-07" db="EMBL/GenBank/DDBJ databases">
        <authorList>
            <person name="Girao M."/>
            <person name="Carvalho M.F."/>
        </authorList>
    </citation>
    <scope>NUCLEOTIDE SEQUENCE [LARGE SCALE GENOMIC DNA]</scope>
    <source>
        <strain evidence="6 7">YIM65754</strain>
    </source>
</reference>
<dbReference type="Gene3D" id="3.20.20.30">
    <property type="entry name" value="Luciferase-like domain"/>
    <property type="match status" value="1"/>
</dbReference>
<dbReference type="Pfam" id="PF00296">
    <property type="entry name" value="Bac_luciferase"/>
    <property type="match status" value="1"/>
</dbReference>
<comment type="caution">
    <text evidence="6">The sequence shown here is derived from an EMBL/GenBank/DDBJ whole genome shotgun (WGS) entry which is preliminary data.</text>
</comment>
<protein>
    <submittedName>
        <fullName evidence="6">LLM class F420-dependent oxidoreductase</fullName>
        <ecNumber evidence="6">1.-.-.-</ecNumber>
    </submittedName>
</protein>
<proteinExistence type="predicted"/>
<dbReference type="SUPFAM" id="SSF51679">
    <property type="entry name" value="Bacterial luciferase-like"/>
    <property type="match status" value="1"/>
</dbReference>
<evidence type="ECO:0000313" key="6">
    <source>
        <dbReference type="EMBL" id="MEE2058858.1"/>
    </source>
</evidence>
<dbReference type="RefSeq" id="WP_330134098.1">
    <property type="nucleotide sequence ID" value="NZ_JAUTXY010000006.1"/>
</dbReference>
<keyword evidence="2" id="KW-0288">FMN</keyword>
<evidence type="ECO:0000256" key="1">
    <source>
        <dbReference type="ARBA" id="ARBA00022630"/>
    </source>
</evidence>
<dbReference type="EC" id="1.-.-.-" evidence="6"/>
<keyword evidence="4" id="KW-0503">Monooxygenase</keyword>
<dbReference type="GO" id="GO:0016491">
    <property type="term" value="F:oxidoreductase activity"/>
    <property type="evidence" value="ECO:0007669"/>
    <property type="project" value="UniProtKB-KW"/>
</dbReference>
<dbReference type="InterPro" id="IPR036661">
    <property type="entry name" value="Luciferase-like_sf"/>
</dbReference>
<name>A0ABU7LBD9_9NOCA</name>
<dbReference type="Proteomes" id="UP001336020">
    <property type="component" value="Unassembled WGS sequence"/>
</dbReference>
<evidence type="ECO:0000256" key="3">
    <source>
        <dbReference type="ARBA" id="ARBA00023002"/>
    </source>
</evidence>
<dbReference type="EMBL" id="JAUTXY010000006">
    <property type="protein sequence ID" value="MEE2058858.1"/>
    <property type="molecule type" value="Genomic_DNA"/>
</dbReference>
<feature type="domain" description="Luciferase-like" evidence="5">
    <location>
        <begin position="24"/>
        <end position="217"/>
    </location>
</feature>
<organism evidence="6 7">
    <name type="scientific">Rhodococcus artemisiae</name>
    <dbReference type="NCBI Taxonomy" id="714159"/>
    <lineage>
        <taxon>Bacteria</taxon>
        <taxon>Bacillati</taxon>
        <taxon>Actinomycetota</taxon>
        <taxon>Actinomycetes</taxon>
        <taxon>Mycobacteriales</taxon>
        <taxon>Nocardiaceae</taxon>
        <taxon>Rhodococcus</taxon>
    </lineage>
</organism>
<gene>
    <name evidence="6" type="ORF">Q7514_15150</name>
</gene>
<evidence type="ECO:0000313" key="7">
    <source>
        <dbReference type="Proteomes" id="UP001336020"/>
    </source>
</evidence>